<dbReference type="AlphaFoldDB" id="A0A0G4ELI2"/>
<dbReference type="Proteomes" id="UP000041254">
    <property type="component" value="Unassembled WGS sequence"/>
</dbReference>
<gene>
    <name evidence="3" type="ORF">Vbra_7733</name>
</gene>
<feature type="compositionally biased region" description="Low complexity" evidence="1">
    <location>
        <begin position="317"/>
        <end position="327"/>
    </location>
</feature>
<evidence type="ECO:0000256" key="1">
    <source>
        <dbReference type="SAM" id="MobiDB-lite"/>
    </source>
</evidence>
<dbReference type="InParanoid" id="A0A0G4ELI2"/>
<keyword evidence="2" id="KW-0812">Transmembrane</keyword>
<evidence type="ECO:0000313" key="3">
    <source>
        <dbReference type="EMBL" id="CEL97812.1"/>
    </source>
</evidence>
<dbReference type="PhylomeDB" id="A0A0G4ELI2"/>
<keyword evidence="2" id="KW-0472">Membrane</keyword>
<evidence type="ECO:0000313" key="4">
    <source>
        <dbReference type="Proteomes" id="UP000041254"/>
    </source>
</evidence>
<organism evidence="3 4">
    <name type="scientific">Vitrella brassicaformis (strain CCMP3155)</name>
    <dbReference type="NCBI Taxonomy" id="1169540"/>
    <lineage>
        <taxon>Eukaryota</taxon>
        <taxon>Sar</taxon>
        <taxon>Alveolata</taxon>
        <taxon>Colpodellida</taxon>
        <taxon>Vitrellaceae</taxon>
        <taxon>Vitrella</taxon>
    </lineage>
</organism>
<feature type="transmembrane region" description="Helical" evidence="2">
    <location>
        <begin position="32"/>
        <end position="54"/>
    </location>
</feature>
<feature type="transmembrane region" description="Helical" evidence="2">
    <location>
        <begin position="245"/>
        <end position="266"/>
    </location>
</feature>
<name>A0A0G4ELI2_VITBC</name>
<proteinExistence type="predicted"/>
<protein>
    <submittedName>
        <fullName evidence="3">Uncharacterized protein</fullName>
    </submittedName>
</protein>
<keyword evidence="2" id="KW-1133">Transmembrane helix</keyword>
<feature type="region of interest" description="Disordered" evidence="1">
    <location>
        <begin position="305"/>
        <end position="327"/>
    </location>
</feature>
<dbReference type="EMBL" id="CDMY01000256">
    <property type="protein sequence ID" value="CEL97812.1"/>
    <property type="molecule type" value="Genomic_DNA"/>
</dbReference>
<reference evidence="3 4" key="1">
    <citation type="submission" date="2014-11" db="EMBL/GenBank/DDBJ databases">
        <authorList>
            <person name="Zhu J."/>
            <person name="Qi W."/>
            <person name="Song R."/>
        </authorList>
    </citation>
    <scope>NUCLEOTIDE SEQUENCE [LARGE SCALE GENOMIC DNA]</scope>
</reference>
<accession>A0A0G4ELI2</accession>
<keyword evidence="4" id="KW-1185">Reference proteome</keyword>
<dbReference type="VEuPathDB" id="CryptoDB:Vbra_7733"/>
<evidence type="ECO:0000256" key="2">
    <source>
        <dbReference type="SAM" id="Phobius"/>
    </source>
</evidence>
<feature type="transmembrane region" description="Helical" evidence="2">
    <location>
        <begin position="162"/>
        <end position="184"/>
    </location>
</feature>
<sequence>MATAWDKAVDVVCAPGDCRCDGWYFAYQDKRVLTCFAPIFVVLMIITTVLMPGWRESHQRVFLEDGYAEVKQRCGLYAYRLTLEIVGNNGTVRCRPHAISSPFGRQEFQECFPRLDSGPRVPGNNKTCECWASYSFLVDHSTAKGDGKAAAMWREYRKAGTFVSVAIGGVLPAVAIVGGIFLAAAVCGRSPFPWDIIGASLFTEAFCLPIVTLSVWLSLTDFKMCFDESNSSLEGARCPAAFPPYWMICWSCGPLGALVSLLWWCVAASRREANRRAAARAIRPSAGHLHQATPAVSVSVVGKATNAQDPEDDGGDDATVTTVASTA</sequence>
<feature type="transmembrane region" description="Helical" evidence="2">
    <location>
        <begin position="196"/>
        <end position="219"/>
    </location>
</feature>